<evidence type="ECO:0000256" key="1">
    <source>
        <dbReference type="ARBA" id="ARBA00022559"/>
    </source>
</evidence>
<dbReference type="PROSITE" id="PS51352">
    <property type="entry name" value="THIOREDOXIN_2"/>
    <property type="match status" value="1"/>
</dbReference>
<keyword evidence="4" id="KW-0676">Redox-active center</keyword>
<dbReference type="RefSeq" id="WP_176759633.1">
    <property type="nucleotide sequence ID" value="NZ_FNFK01000024.1"/>
</dbReference>
<protein>
    <submittedName>
        <fullName evidence="7">Thiol peroxidase, atypical 2-Cys peroxiredoxin</fullName>
    </submittedName>
</protein>
<evidence type="ECO:0000256" key="2">
    <source>
        <dbReference type="ARBA" id="ARBA00022862"/>
    </source>
</evidence>
<keyword evidence="1 7" id="KW-0575">Peroxidase</keyword>
<feature type="region of interest" description="Disordered" evidence="5">
    <location>
        <begin position="1"/>
        <end position="22"/>
    </location>
</feature>
<gene>
    <name evidence="7" type="ORF">SAMN04488098_10244</name>
</gene>
<dbReference type="STRING" id="426701.SAMN04488098_10244"/>
<evidence type="ECO:0000313" key="8">
    <source>
        <dbReference type="Proteomes" id="UP000199433"/>
    </source>
</evidence>
<keyword evidence="8" id="KW-1185">Reference proteome</keyword>
<evidence type="ECO:0000259" key="6">
    <source>
        <dbReference type="PROSITE" id="PS51352"/>
    </source>
</evidence>
<dbReference type="SUPFAM" id="SSF52833">
    <property type="entry name" value="Thioredoxin-like"/>
    <property type="match status" value="1"/>
</dbReference>
<dbReference type="GO" id="GO:0004601">
    <property type="term" value="F:peroxidase activity"/>
    <property type="evidence" value="ECO:0007669"/>
    <property type="project" value="UniProtKB-KW"/>
</dbReference>
<dbReference type="InterPro" id="IPR000866">
    <property type="entry name" value="AhpC/TSA"/>
</dbReference>
<evidence type="ECO:0000256" key="5">
    <source>
        <dbReference type="SAM" id="MobiDB-lite"/>
    </source>
</evidence>
<dbReference type="PANTHER" id="PTHR43110">
    <property type="entry name" value="THIOL PEROXIDASE"/>
    <property type="match status" value="1"/>
</dbReference>
<keyword evidence="1 7" id="KW-0560">Oxidoreductase</keyword>
<accession>A0A1G9B106</accession>
<reference evidence="8" key="1">
    <citation type="submission" date="2016-10" db="EMBL/GenBank/DDBJ databases">
        <authorList>
            <person name="Varghese N."/>
            <person name="Submissions S."/>
        </authorList>
    </citation>
    <scope>NUCLEOTIDE SEQUENCE [LARGE SCALE GENOMIC DNA]</scope>
    <source>
        <strain evidence="8">DSM 19181</strain>
    </source>
</reference>
<dbReference type="InterPro" id="IPR036249">
    <property type="entry name" value="Thioredoxin-like_sf"/>
</dbReference>
<evidence type="ECO:0000256" key="4">
    <source>
        <dbReference type="ARBA" id="ARBA00023284"/>
    </source>
</evidence>
<dbReference type="Proteomes" id="UP000199433">
    <property type="component" value="Unassembled WGS sequence"/>
</dbReference>
<name>A0A1G9B106_9LACT</name>
<dbReference type="InterPro" id="IPR013766">
    <property type="entry name" value="Thioredoxin_domain"/>
</dbReference>
<dbReference type="PANTHER" id="PTHR43110:SF1">
    <property type="entry name" value="THIOL PEROXIDASE"/>
    <property type="match status" value="1"/>
</dbReference>
<organism evidence="7 8">
    <name type="scientific">Alkalibacterium thalassium</name>
    <dbReference type="NCBI Taxonomy" id="426701"/>
    <lineage>
        <taxon>Bacteria</taxon>
        <taxon>Bacillati</taxon>
        <taxon>Bacillota</taxon>
        <taxon>Bacilli</taxon>
        <taxon>Lactobacillales</taxon>
        <taxon>Carnobacteriaceae</taxon>
        <taxon>Alkalibacterium</taxon>
    </lineage>
</organism>
<proteinExistence type="predicted"/>
<evidence type="ECO:0000256" key="3">
    <source>
        <dbReference type="ARBA" id="ARBA00023157"/>
    </source>
</evidence>
<dbReference type="Gene3D" id="3.40.30.10">
    <property type="entry name" value="Glutaredoxin"/>
    <property type="match status" value="1"/>
</dbReference>
<keyword evidence="2" id="KW-0049">Antioxidant</keyword>
<evidence type="ECO:0000313" key="7">
    <source>
        <dbReference type="EMBL" id="SDK33261.1"/>
    </source>
</evidence>
<keyword evidence="3" id="KW-1015">Disulfide bond</keyword>
<sequence>MDVTLKGEKFQTNAQPPQVGDDAPSFAVKNLNEETVSLSDYKGDVLIISTVPDIETSTCSRQTNTFNDKAEDLKNTRIISISTNTLEQQTKWAESKVLSTDILHDSDRSFAKDYGLYIEDIDKMARTVFVINRNGQIVYREVVKEMAEDPNYEEALSAARHEEAELN</sequence>
<feature type="domain" description="Thioredoxin" evidence="6">
    <location>
        <begin position="17"/>
        <end position="164"/>
    </location>
</feature>
<dbReference type="Pfam" id="PF00578">
    <property type="entry name" value="AhpC-TSA"/>
    <property type="match status" value="1"/>
</dbReference>
<dbReference type="AlphaFoldDB" id="A0A1G9B106"/>
<dbReference type="EMBL" id="FNFK01000024">
    <property type="protein sequence ID" value="SDK33261.1"/>
    <property type="molecule type" value="Genomic_DNA"/>
</dbReference>
<dbReference type="InterPro" id="IPR050455">
    <property type="entry name" value="Tpx_Peroxidase_subfamily"/>
</dbReference>